<gene>
    <name evidence="1" type="ORF">IW256_003557</name>
</gene>
<accession>A0A931DE74</accession>
<protein>
    <submittedName>
        <fullName evidence="1">Uncharacterized protein</fullName>
    </submittedName>
</protein>
<proteinExistence type="predicted"/>
<dbReference type="RefSeq" id="WP_197012051.1">
    <property type="nucleotide sequence ID" value="NZ_BAABES010000004.1"/>
</dbReference>
<dbReference type="Proteomes" id="UP000614047">
    <property type="component" value="Unassembled WGS sequence"/>
</dbReference>
<name>A0A931DE74_9ACTN</name>
<comment type="caution">
    <text evidence="1">The sequence shown here is derived from an EMBL/GenBank/DDBJ whole genome shotgun (WGS) entry which is preliminary data.</text>
</comment>
<dbReference type="AlphaFoldDB" id="A0A931DE74"/>
<dbReference type="EMBL" id="JADOUA010000001">
    <property type="protein sequence ID" value="MBG6089444.1"/>
    <property type="molecule type" value="Genomic_DNA"/>
</dbReference>
<reference evidence="1" key="1">
    <citation type="submission" date="2020-11" db="EMBL/GenBank/DDBJ databases">
        <title>Sequencing the genomes of 1000 actinobacteria strains.</title>
        <authorList>
            <person name="Klenk H.-P."/>
        </authorList>
    </citation>
    <scope>NUCLEOTIDE SEQUENCE</scope>
    <source>
        <strain evidence="1">DSM 43175</strain>
    </source>
</reference>
<evidence type="ECO:0000313" key="2">
    <source>
        <dbReference type="Proteomes" id="UP000614047"/>
    </source>
</evidence>
<keyword evidence="2" id="KW-1185">Reference proteome</keyword>
<sequence length="182" mass="19125">MNRLQEPRCTALTGLAAARGTGLPSGLFVRLLRGLRARLRAVLRAGLTGGLASIIRFTRLAVTCTLGACLLLTLGAAVPAELGPGHGPVLPAVTAAPASAATTAACQEREPPRDGVGHSHLRLRCAFADTRPLKTPDGAAQLYLDHRRARAATDPRGHDGRPRANRIRAVGDTRALLQVLRC</sequence>
<evidence type="ECO:0000313" key="1">
    <source>
        <dbReference type="EMBL" id="MBG6089444.1"/>
    </source>
</evidence>
<organism evidence="1 2">
    <name type="scientific">Actinomadura viridis</name>
    <dbReference type="NCBI Taxonomy" id="58110"/>
    <lineage>
        <taxon>Bacteria</taxon>
        <taxon>Bacillati</taxon>
        <taxon>Actinomycetota</taxon>
        <taxon>Actinomycetes</taxon>
        <taxon>Streptosporangiales</taxon>
        <taxon>Thermomonosporaceae</taxon>
        <taxon>Actinomadura</taxon>
    </lineage>
</organism>